<feature type="transmembrane region" description="Helical" evidence="26">
    <location>
        <begin position="736"/>
        <end position="761"/>
    </location>
</feature>
<evidence type="ECO:0000256" key="23">
    <source>
        <dbReference type="ARBA" id="ARBA00045709"/>
    </source>
</evidence>
<keyword evidence="7" id="KW-0458">Lysosome</keyword>
<evidence type="ECO:0000256" key="10">
    <source>
        <dbReference type="ARBA" id="ARBA00044881"/>
    </source>
</evidence>
<feature type="transmembrane region" description="Helical" evidence="26">
    <location>
        <begin position="610"/>
        <end position="634"/>
    </location>
</feature>
<dbReference type="Proteomes" id="UP000054350">
    <property type="component" value="Unassembled WGS sequence"/>
</dbReference>
<feature type="transmembrane region" description="Helical" evidence="26">
    <location>
        <begin position="388"/>
        <end position="410"/>
    </location>
</feature>
<evidence type="ECO:0000256" key="6">
    <source>
        <dbReference type="ARBA" id="ARBA00023136"/>
    </source>
</evidence>
<evidence type="ECO:0000256" key="8">
    <source>
        <dbReference type="ARBA" id="ARBA00044876"/>
    </source>
</evidence>
<proteinExistence type="inferred from homology"/>
<dbReference type="Pfam" id="PF07690">
    <property type="entry name" value="MFS_1"/>
    <property type="match status" value="1"/>
</dbReference>
<dbReference type="InterPro" id="IPR011701">
    <property type="entry name" value="MFS"/>
</dbReference>
<sequence>MSSASARSPSSPPRSLSSCARPANCPANLHEPISTMLLEADVVPQPAFHSHFRGDTTTLTGHSVISSSLCATGSTYTASVADAKEDVFPPGMLRFGLPIDRGPGPVEQRRDNNDAGPHDGHESDQLIPDPLCDGVEPPTTTFVVAIDPGVIVAATLPLPVAGSLGLTGEVTSSDDIGGFGGVAGRVLPSCAGSVVALPLHRGAATIAGRSVAAHEDGSTHVPNRPLLLLTLALSMTGSFYAFDLPGQLNTQLEDRFGYDEDAWQGPFGRMYAMYALPNAVMPFLAGRMIDIHGARTIHMILLALVVAGQGLVALGIQWTSMEWLLLGRFLLGVGGESLSVSQTRITCDWFHERSLGFALGFHLALARLGSVMNDLLTPVIATRFGPSFAGMSALILCSTSLVLGAFACLIDYYRAQSAHHGSSDDEEDVPVSLLWSASEARFRRPRHLSHRSRLQSFESWASLRAPPSVTEGTPLLHASAVPPPAGARRMSTLGLFSTVPGRNDDAGSTAGVEPWPVARDPASGVPDLDAQTRHGWWLERTLSGAFGGATTSADDPADHMSEKARPPVTVVPSVMGSAIPIPVSAYLVPNPLAAANHDGQWVLRSFPVEYWALALGMVSVYGTCNTVTSLASGFLQSKYGVTATEAGSMVALADTMATLVVPVSGYLFERMSHRQRQVALHANGALLALVCLAFGHSDDRRFLLPALLGCGTAYAVGASMLWPLIPYIMHDPRTLLTAYGVVTCCVNGSLAVIPAGIAALIAQDSSYGLAMSALATLAVLGGAVVAVCFRQLH</sequence>
<keyword evidence="5 26" id="KW-1133">Transmembrane helix</keyword>
<dbReference type="SUPFAM" id="SSF103473">
    <property type="entry name" value="MFS general substrate transporter"/>
    <property type="match status" value="1"/>
</dbReference>
<dbReference type="PANTHER" id="PTHR23512">
    <property type="entry name" value="MAJOR FACILITATOR SUPERFAMILY DOMAIN-CONTAINING PROTEIN 1"/>
    <property type="match status" value="1"/>
</dbReference>
<feature type="compositionally biased region" description="Basic and acidic residues" evidence="25">
    <location>
        <begin position="107"/>
        <end position="124"/>
    </location>
</feature>
<comment type="catalytic activity">
    <reaction evidence="17">
        <text>L-arginyl-glycine(out) = L-arginyl-glycine(in)</text>
        <dbReference type="Rhea" id="RHEA:79391"/>
        <dbReference type="ChEBI" id="CHEBI:229955"/>
    </reaction>
</comment>
<comment type="catalytic activity">
    <reaction evidence="8">
        <text>L-lysyl-L-alanine(out) = L-lysyl-L-alanine(in)</text>
        <dbReference type="Rhea" id="RHEA:79399"/>
        <dbReference type="ChEBI" id="CHEBI:229954"/>
    </reaction>
</comment>
<dbReference type="InterPro" id="IPR052187">
    <property type="entry name" value="MFSD1"/>
</dbReference>
<dbReference type="OrthoDB" id="5562919at2759"/>
<evidence type="ECO:0000256" key="20">
    <source>
        <dbReference type="ARBA" id="ARBA00044924"/>
    </source>
</evidence>
<comment type="catalytic activity">
    <reaction evidence="20">
        <text>L-lysyl-glycine(out) = L-lysyl-glycine(in)</text>
        <dbReference type="Rhea" id="RHEA:79407"/>
        <dbReference type="ChEBI" id="CHEBI:191202"/>
    </reaction>
</comment>
<feature type="transmembrane region" description="Helical" evidence="26">
    <location>
        <begin position="297"/>
        <end position="318"/>
    </location>
</feature>
<comment type="catalytic activity">
    <reaction evidence="16">
        <text>L-lysyl-L-lysine(out) = L-lysyl-L-lysine(in)</text>
        <dbReference type="Rhea" id="RHEA:79403"/>
        <dbReference type="ChEBI" id="CHEBI:229956"/>
    </reaction>
</comment>
<comment type="catalytic activity">
    <reaction evidence="13">
        <text>L-alpha-aminoacyl-L-lysine(out) = L-alpha-aminoacyl-L-lysine(in)</text>
        <dbReference type="Rhea" id="RHEA:79383"/>
        <dbReference type="ChEBI" id="CHEBI:229966"/>
    </reaction>
</comment>
<organism evidence="27 28">
    <name type="scientific">Allomyces macrogynus (strain ATCC 38327)</name>
    <name type="common">Allomyces javanicus var. macrogynus</name>
    <dbReference type="NCBI Taxonomy" id="578462"/>
    <lineage>
        <taxon>Eukaryota</taxon>
        <taxon>Fungi</taxon>
        <taxon>Fungi incertae sedis</taxon>
        <taxon>Blastocladiomycota</taxon>
        <taxon>Blastocladiomycetes</taxon>
        <taxon>Blastocladiales</taxon>
        <taxon>Blastocladiaceae</taxon>
        <taxon>Allomyces</taxon>
    </lineage>
</organism>
<evidence type="ECO:0000256" key="11">
    <source>
        <dbReference type="ARBA" id="ARBA00044884"/>
    </source>
</evidence>
<dbReference type="InterPro" id="IPR036259">
    <property type="entry name" value="MFS_trans_sf"/>
</dbReference>
<evidence type="ECO:0000313" key="27">
    <source>
        <dbReference type="EMBL" id="KNE73034.1"/>
    </source>
</evidence>
<evidence type="ECO:0000256" key="4">
    <source>
        <dbReference type="ARBA" id="ARBA00022692"/>
    </source>
</evidence>
<comment type="catalytic activity">
    <reaction evidence="11">
        <text>L-alpha-aminoacyl-L-histidine(out) = L-alpha-aminoacyl-L-histidine(in)</text>
        <dbReference type="Rhea" id="RHEA:79375"/>
        <dbReference type="ChEBI" id="CHEBI:229967"/>
    </reaction>
</comment>
<dbReference type="Gene3D" id="1.20.1250.20">
    <property type="entry name" value="MFS general substrate transporter like domains"/>
    <property type="match status" value="2"/>
</dbReference>
<comment type="catalytic activity">
    <reaction evidence="14">
        <text>L-aspartyl-L-lysine(out) = L-aspartyl-L-lysine(in)</text>
        <dbReference type="Rhea" id="RHEA:79411"/>
        <dbReference type="ChEBI" id="CHEBI:229953"/>
    </reaction>
</comment>
<gene>
    <name evidence="27" type="ORF">AMAG_20686</name>
</gene>
<comment type="catalytic activity">
    <reaction evidence="18">
        <text>L-histidyl-L-alpha-amino acid(out) = L-histidyl-L-alpha-amino acid(in)</text>
        <dbReference type="Rhea" id="RHEA:79379"/>
        <dbReference type="ChEBI" id="CHEBI:229964"/>
    </reaction>
</comment>
<comment type="catalytic activity">
    <reaction evidence="19">
        <text>L-alanyl-L-lysine(out) = L-alanyl-L-lysine(in)</text>
        <dbReference type="Rhea" id="RHEA:79415"/>
        <dbReference type="ChEBI" id="CHEBI:192470"/>
    </reaction>
</comment>
<feature type="transmembrane region" description="Helical" evidence="26">
    <location>
        <begin position="702"/>
        <end position="724"/>
    </location>
</feature>
<evidence type="ECO:0000256" key="14">
    <source>
        <dbReference type="ARBA" id="ARBA00044898"/>
    </source>
</evidence>
<feature type="transmembrane region" description="Helical" evidence="26">
    <location>
        <begin position="680"/>
        <end position="696"/>
    </location>
</feature>
<evidence type="ECO:0000256" key="17">
    <source>
        <dbReference type="ARBA" id="ARBA00044903"/>
    </source>
</evidence>
<comment type="subunit">
    <text evidence="24">Homodimer. Interacts with lysosomal protein GLMP (via lumenal domain); the interaction starts while both proteins are still in the endoplasmic reticulum and is required for stabilization of MFSD1 in lysosomes but has no direct effect on its targeting to lysosomes or transporter activity.</text>
</comment>
<keyword evidence="28" id="KW-1185">Reference proteome</keyword>
<dbReference type="PANTHER" id="PTHR23512:SF3">
    <property type="entry name" value="MAJOR FACILITATOR SUPERFAMILY DOMAIN-CONTAINING PROTEIN 1"/>
    <property type="match status" value="1"/>
</dbReference>
<comment type="catalytic activity">
    <reaction evidence="9">
        <text>L-histidyl-glycine(out) = L-histidyl-glycine(in)</text>
        <dbReference type="Rhea" id="RHEA:79395"/>
        <dbReference type="ChEBI" id="CHEBI:229957"/>
    </reaction>
</comment>
<dbReference type="AlphaFoldDB" id="A0A0L0TEN6"/>
<evidence type="ECO:0000256" key="21">
    <source>
        <dbReference type="ARBA" id="ARBA00044985"/>
    </source>
</evidence>
<evidence type="ECO:0000256" key="1">
    <source>
        <dbReference type="ARBA" id="ARBA00004155"/>
    </source>
</evidence>
<comment type="catalytic activity">
    <reaction evidence="12">
        <text>L-lysyl-L-alpha-amino acid(out) = L-lysyl-L-alpha-amino acid(in)</text>
        <dbReference type="Rhea" id="RHEA:79387"/>
        <dbReference type="ChEBI" id="CHEBI:229965"/>
    </reaction>
</comment>
<evidence type="ECO:0000256" key="5">
    <source>
        <dbReference type="ARBA" id="ARBA00022989"/>
    </source>
</evidence>
<evidence type="ECO:0000256" key="3">
    <source>
        <dbReference type="ARBA" id="ARBA00022448"/>
    </source>
</evidence>
<protein>
    <recommendedName>
        <fullName evidence="21">Lysosomal dipeptide transporter MFSD1</fullName>
    </recommendedName>
    <alternativeName>
        <fullName evidence="22">Major facilitator superfamily domain-containing protein 1</fullName>
    </alternativeName>
</protein>
<evidence type="ECO:0000256" key="12">
    <source>
        <dbReference type="ARBA" id="ARBA00044891"/>
    </source>
</evidence>
<comment type="catalytic activity">
    <reaction evidence="10">
        <text>L-alpha-aminoacyl-L-arginine(out) = L-alpha-aminoacyl-L-arginine(in)</text>
        <dbReference type="Rhea" id="RHEA:79367"/>
        <dbReference type="ChEBI" id="CHEBI:229968"/>
    </reaction>
</comment>
<dbReference type="GO" id="GO:0022857">
    <property type="term" value="F:transmembrane transporter activity"/>
    <property type="evidence" value="ECO:0007669"/>
    <property type="project" value="InterPro"/>
</dbReference>
<feature type="transmembrane region" description="Helical" evidence="26">
    <location>
        <begin position="646"/>
        <end position="668"/>
    </location>
</feature>
<evidence type="ECO:0000256" key="16">
    <source>
        <dbReference type="ARBA" id="ARBA00044900"/>
    </source>
</evidence>
<keyword evidence="3" id="KW-0813">Transport</keyword>
<evidence type="ECO:0000256" key="19">
    <source>
        <dbReference type="ARBA" id="ARBA00044919"/>
    </source>
</evidence>
<dbReference type="eggNOG" id="KOG4686">
    <property type="taxonomic scope" value="Eukaryota"/>
</dbReference>
<evidence type="ECO:0000256" key="18">
    <source>
        <dbReference type="ARBA" id="ARBA00044912"/>
    </source>
</evidence>
<evidence type="ECO:0000256" key="24">
    <source>
        <dbReference type="ARBA" id="ARBA00046376"/>
    </source>
</evidence>
<keyword evidence="6 26" id="KW-0472">Membrane</keyword>
<comment type="similarity">
    <text evidence="2">Belongs to the major facilitator superfamily.</text>
</comment>
<accession>A0A0L0TEN6</accession>
<evidence type="ECO:0000313" key="28">
    <source>
        <dbReference type="Proteomes" id="UP000054350"/>
    </source>
</evidence>
<comment type="subcellular location">
    <subcellularLocation>
        <location evidence="1">Lysosome membrane</location>
        <topology evidence="1">Multi-pass membrane protein</topology>
    </subcellularLocation>
</comment>
<feature type="transmembrane region" description="Helical" evidence="26">
    <location>
        <begin position="767"/>
        <end position="789"/>
    </location>
</feature>
<evidence type="ECO:0000256" key="2">
    <source>
        <dbReference type="ARBA" id="ARBA00008335"/>
    </source>
</evidence>
<feature type="region of interest" description="Disordered" evidence="25">
    <location>
        <begin position="95"/>
        <end position="132"/>
    </location>
</feature>
<dbReference type="STRING" id="578462.A0A0L0TEN6"/>
<evidence type="ECO:0000256" key="22">
    <source>
        <dbReference type="ARBA" id="ARBA00045018"/>
    </source>
</evidence>
<evidence type="ECO:0000256" key="7">
    <source>
        <dbReference type="ARBA" id="ARBA00023228"/>
    </source>
</evidence>
<evidence type="ECO:0000256" key="13">
    <source>
        <dbReference type="ARBA" id="ARBA00044893"/>
    </source>
</evidence>
<evidence type="ECO:0000256" key="26">
    <source>
        <dbReference type="SAM" id="Phobius"/>
    </source>
</evidence>
<name>A0A0L0TEN6_ALLM3</name>
<evidence type="ECO:0000256" key="25">
    <source>
        <dbReference type="SAM" id="MobiDB-lite"/>
    </source>
</evidence>
<dbReference type="EMBL" id="GG745387">
    <property type="protein sequence ID" value="KNE73034.1"/>
    <property type="molecule type" value="Genomic_DNA"/>
</dbReference>
<feature type="region of interest" description="Disordered" evidence="25">
    <location>
        <begin position="1"/>
        <end position="21"/>
    </location>
</feature>
<comment type="function">
    <text evidence="23">Lysosomal dipeptide uniporter that selectively exports lysine, arginine or histidine-containing dipeptides with a net positive charge from the lysosome lumen into the cytosol. Could play a role in a specific type of protein O-glycosylation indirectly regulating macrophages migration and tissue invasion. Also essential for liver homeostasis.</text>
</comment>
<reference evidence="27 28" key="1">
    <citation type="submission" date="2009-11" db="EMBL/GenBank/DDBJ databases">
        <title>Annotation of Allomyces macrogynus ATCC 38327.</title>
        <authorList>
            <consortium name="The Broad Institute Genome Sequencing Platform"/>
            <person name="Russ C."/>
            <person name="Cuomo C."/>
            <person name="Burger G."/>
            <person name="Gray M.W."/>
            <person name="Holland P.W.H."/>
            <person name="King N."/>
            <person name="Lang F.B.F."/>
            <person name="Roger A.J."/>
            <person name="Ruiz-Trillo I."/>
            <person name="Young S.K."/>
            <person name="Zeng Q."/>
            <person name="Gargeya S."/>
            <person name="Fitzgerald M."/>
            <person name="Haas B."/>
            <person name="Abouelleil A."/>
            <person name="Alvarado L."/>
            <person name="Arachchi H.M."/>
            <person name="Berlin A."/>
            <person name="Chapman S.B."/>
            <person name="Gearin G."/>
            <person name="Goldberg J."/>
            <person name="Griggs A."/>
            <person name="Gujja S."/>
            <person name="Hansen M."/>
            <person name="Heiman D."/>
            <person name="Howarth C."/>
            <person name="Larimer J."/>
            <person name="Lui A."/>
            <person name="MacDonald P.J.P."/>
            <person name="McCowen C."/>
            <person name="Montmayeur A."/>
            <person name="Murphy C."/>
            <person name="Neiman D."/>
            <person name="Pearson M."/>
            <person name="Priest M."/>
            <person name="Roberts A."/>
            <person name="Saif S."/>
            <person name="Shea T."/>
            <person name="Sisk P."/>
            <person name="Stolte C."/>
            <person name="Sykes S."/>
            <person name="Wortman J."/>
            <person name="Nusbaum C."/>
            <person name="Birren B."/>
        </authorList>
    </citation>
    <scope>NUCLEOTIDE SEQUENCE [LARGE SCALE GENOMIC DNA]</scope>
    <source>
        <strain evidence="27 28">ATCC 38327</strain>
    </source>
</reference>
<dbReference type="VEuPathDB" id="FungiDB:AMAG_20686"/>
<evidence type="ECO:0000256" key="9">
    <source>
        <dbReference type="ARBA" id="ARBA00044878"/>
    </source>
</evidence>
<evidence type="ECO:0000256" key="15">
    <source>
        <dbReference type="ARBA" id="ARBA00044899"/>
    </source>
</evidence>
<comment type="catalytic activity">
    <reaction evidence="15">
        <text>L-arginyl-L-alpha-amino acid(out) = L-arginyl-L-alpha-amino acid(in)</text>
        <dbReference type="Rhea" id="RHEA:79371"/>
        <dbReference type="ChEBI" id="CHEBI:84315"/>
    </reaction>
</comment>
<reference evidence="28" key="2">
    <citation type="submission" date="2009-11" db="EMBL/GenBank/DDBJ databases">
        <title>The Genome Sequence of Allomyces macrogynus strain ATCC 38327.</title>
        <authorList>
            <consortium name="The Broad Institute Genome Sequencing Platform"/>
            <person name="Russ C."/>
            <person name="Cuomo C."/>
            <person name="Shea T."/>
            <person name="Young S.K."/>
            <person name="Zeng Q."/>
            <person name="Koehrsen M."/>
            <person name="Haas B."/>
            <person name="Borodovsky M."/>
            <person name="Guigo R."/>
            <person name="Alvarado L."/>
            <person name="Berlin A."/>
            <person name="Borenstein D."/>
            <person name="Chen Z."/>
            <person name="Engels R."/>
            <person name="Freedman E."/>
            <person name="Gellesch M."/>
            <person name="Goldberg J."/>
            <person name="Griggs A."/>
            <person name="Gujja S."/>
            <person name="Heiman D."/>
            <person name="Hepburn T."/>
            <person name="Howarth C."/>
            <person name="Jen D."/>
            <person name="Larson L."/>
            <person name="Lewis B."/>
            <person name="Mehta T."/>
            <person name="Park D."/>
            <person name="Pearson M."/>
            <person name="Roberts A."/>
            <person name="Saif S."/>
            <person name="Shenoy N."/>
            <person name="Sisk P."/>
            <person name="Stolte C."/>
            <person name="Sykes S."/>
            <person name="Walk T."/>
            <person name="White J."/>
            <person name="Yandava C."/>
            <person name="Burger G."/>
            <person name="Gray M.W."/>
            <person name="Holland P.W.H."/>
            <person name="King N."/>
            <person name="Lang F.B.F."/>
            <person name="Roger A.J."/>
            <person name="Ruiz-Trillo I."/>
            <person name="Lander E."/>
            <person name="Nusbaum C."/>
        </authorList>
    </citation>
    <scope>NUCLEOTIDE SEQUENCE [LARGE SCALE GENOMIC DNA]</scope>
    <source>
        <strain evidence="28">ATCC 38327</strain>
    </source>
</reference>
<keyword evidence="4 26" id="KW-0812">Transmembrane</keyword>